<comment type="caution">
    <text evidence="15">The sequence shown here is derived from an EMBL/GenBank/DDBJ whole genome shotgun (WGS) entry which is preliminary data.</text>
</comment>
<reference evidence="15 16" key="1">
    <citation type="submission" date="2024-09" db="EMBL/GenBank/DDBJ databases">
        <authorList>
            <person name="Sun Q."/>
            <person name="Mori K."/>
        </authorList>
    </citation>
    <scope>NUCLEOTIDE SEQUENCE [LARGE SCALE GENOMIC DNA]</scope>
    <source>
        <strain evidence="15 16">CECT 7908</strain>
    </source>
</reference>
<evidence type="ECO:0000256" key="5">
    <source>
        <dbReference type="ARBA" id="ARBA00022692"/>
    </source>
</evidence>
<evidence type="ECO:0000256" key="13">
    <source>
        <dbReference type="ARBA" id="ARBA00023180"/>
    </source>
</evidence>
<dbReference type="InterPro" id="IPR043538">
    <property type="entry name" value="XYLT"/>
</dbReference>
<evidence type="ECO:0000256" key="12">
    <source>
        <dbReference type="ARBA" id="ARBA00023157"/>
    </source>
</evidence>
<evidence type="ECO:0000256" key="3">
    <source>
        <dbReference type="ARBA" id="ARBA00022676"/>
    </source>
</evidence>
<keyword evidence="6" id="KW-0479">Metal-binding</keyword>
<evidence type="ECO:0000256" key="8">
    <source>
        <dbReference type="ARBA" id="ARBA00022968"/>
    </source>
</evidence>
<dbReference type="PANTHER" id="PTHR46025">
    <property type="entry name" value="XYLOSYLTRANSFERASE OXT"/>
    <property type="match status" value="1"/>
</dbReference>
<evidence type="ECO:0000313" key="16">
    <source>
        <dbReference type="Proteomes" id="UP001589589"/>
    </source>
</evidence>
<dbReference type="EMBL" id="JBHMEX010000043">
    <property type="protein sequence ID" value="MFB9065185.1"/>
    <property type="molecule type" value="Genomic_DNA"/>
</dbReference>
<evidence type="ECO:0000256" key="11">
    <source>
        <dbReference type="ARBA" id="ARBA00023136"/>
    </source>
</evidence>
<organism evidence="15 16">
    <name type="scientific">Flavobacterium branchiarum</name>
    <dbReference type="NCBI Taxonomy" id="1114870"/>
    <lineage>
        <taxon>Bacteria</taxon>
        <taxon>Pseudomonadati</taxon>
        <taxon>Bacteroidota</taxon>
        <taxon>Flavobacteriia</taxon>
        <taxon>Flavobacteriales</taxon>
        <taxon>Flavobacteriaceae</taxon>
        <taxon>Flavobacterium</taxon>
    </lineage>
</organism>
<dbReference type="PANTHER" id="PTHR46025:SF3">
    <property type="entry name" value="XYLOSYLTRANSFERASE OXT"/>
    <property type="match status" value="1"/>
</dbReference>
<keyword evidence="3" id="KW-0328">Glycosyltransferase</keyword>
<keyword evidence="9" id="KW-1133">Transmembrane helix</keyword>
<accession>A0ABV5FNQ6</accession>
<keyword evidence="4" id="KW-0808">Transferase</keyword>
<keyword evidence="16" id="KW-1185">Reference proteome</keyword>
<evidence type="ECO:0000256" key="1">
    <source>
        <dbReference type="ARBA" id="ARBA00004323"/>
    </source>
</evidence>
<evidence type="ECO:0000313" key="15">
    <source>
        <dbReference type="EMBL" id="MFB9065185.1"/>
    </source>
</evidence>
<name>A0ABV5FNQ6_9FLAO</name>
<dbReference type="RefSeq" id="WP_290260996.1">
    <property type="nucleotide sequence ID" value="NZ_JAUFQQ010000003.1"/>
</dbReference>
<evidence type="ECO:0000256" key="4">
    <source>
        <dbReference type="ARBA" id="ARBA00022679"/>
    </source>
</evidence>
<evidence type="ECO:0000256" key="10">
    <source>
        <dbReference type="ARBA" id="ARBA00023034"/>
    </source>
</evidence>
<evidence type="ECO:0000256" key="6">
    <source>
        <dbReference type="ARBA" id="ARBA00022723"/>
    </source>
</evidence>
<dbReference type="Proteomes" id="UP001589589">
    <property type="component" value="Unassembled WGS sequence"/>
</dbReference>
<sequence>MQINYIILAHRYPEQLRRLIQKLTTPESFFYVHIDKNASIDLFAKELVDLPNINFVEDRKEGTWGDLGIVKATLDVLKQIVRDNKEGYCVLLSGQDYPIKSNENIRLYLTSNFGNEFIDIVALPTKHLSIDRIEKYKFNLSSKKGDFIQIGSILETGFFTKKTLKKSYRLIIAGRYDFILKVLKKRKYPDYIKPYGGSQWWALTTQTAKEIIQFVDEHPDFVKYHTYSLLPDEMFFQSIIMYLKEKKSKIKIMPFLTYINWEKKNCDLPVTFSSADFEDLITQPDYKLFARKFDSSSSKEILDKIDAFHS</sequence>
<evidence type="ECO:0000256" key="9">
    <source>
        <dbReference type="ARBA" id="ARBA00022989"/>
    </source>
</evidence>
<gene>
    <name evidence="15" type="ORF">ACFFUQ_14260</name>
</gene>
<keyword evidence="11" id="KW-0472">Membrane</keyword>
<keyword evidence="10" id="KW-0333">Golgi apparatus</keyword>
<dbReference type="InterPro" id="IPR003406">
    <property type="entry name" value="Glyco_trans_14"/>
</dbReference>
<keyword evidence="7" id="KW-0256">Endoplasmic reticulum</keyword>
<evidence type="ECO:0000256" key="7">
    <source>
        <dbReference type="ARBA" id="ARBA00022824"/>
    </source>
</evidence>
<proteinExistence type="predicted"/>
<comment type="subcellular location">
    <subcellularLocation>
        <location evidence="2">Endoplasmic reticulum membrane</location>
        <topology evidence="2">Single-pass type II membrane protein</topology>
    </subcellularLocation>
    <subcellularLocation>
        <location evidence="1">Golgi apparatus membrane</location>
        <topology evidence="1">Single-pass type II membrane protein</topology>
    </subcellularLocation>
</comment>
<evidence type="ECO:0000256" key="2">
    <source>
        <dbReference type="ARBA" id="ARBA00004648"/>
    </source>
</evidence>
<keyword evidence="13" id="KW-0325">Glycoprotein</keyword>
<keyword evidence="8" id="KW-0735">Signal-anchor</keyword>
<dbReference type="Pfam" id="PF02485">
    <property type="entry name" value="Branch"/>
    <property type="match status" value="1"/>
</dbReference>
<keyword evidence="12" id="KW-1015">Disulfide bond</keyword>
<keyword evidence="5" id="KW-0812">Transmembrane</keyword>
<evidence type="ECO:0000256" key="14">
    <source>
        <dbReference type="ARBA" id="ARBA00042865"/>
    </source>
</evidence>
<protein>
    <recommendedName>
        <fullName evidence="14">Peptide O-xylosyltransferase</fullName>
    </recommendedName>
</protein>